<dbReference type="Proteomes" id="UP000611640">
    <property type="component" value="Chromosome"/>
</dbReference>
<dbReference type="InterPro" id="IPR036390">
    <property type="entry name" value="WH_DNA-bd_sf"/>
</dbReference>
<dbReference type="EMBL" id="AP023355">
    <property type="protein sequence ID" value="BCJ37826.1"/>
    <property type="molecule type" value="Genomic_DNA"/>
</dbReference>
<organism evidence="6 7">
    <name type="scientific">Actinocatenispora thailandica</name>
    <dbReference type="NCBI Taxonomy" id="227318"/>
    <lineage>
        <taxon>Bacteria</taxon>
        <taxon>Bacillati</taxon>
        <taxon>Actinomycetota</taxon>
        <taxon>Actinomycetes</taxon>
        <taxon>Micromonosporales</taxon>
        <taxon>Micromonosporaceae</taxon>
        <taxon>Actinocatenispora</taxon>
    </lineage>
</organism>
<dbReference type="GO" id="GO:0032993">
    <property type="term" value="C:protein-DNA complex"/>
    <property type="evidence" value="ECO:0007669"/>
    <property type="project" value="TreeGrafter"/>
</dbReference>
<dbReference type="InterPro" id="IPR000847">
    <property type="entry name" value="LysR_HTH_N"/>
</dbReference>
<evidence type="ECO:0000256" key="3">
    <source>
        <dbReference type="ARBA" id="ARBA00023125"/>
    </source>
</evidence>
<evidence type="ECO:0000313" key="6">
    <source>
        <dbReference type="EMBL" id="BCJ37826.1"/>
    </source>
</evidence>
<dbReference type="InterPro" id="IPR005119">
    <property type="entry name" value="LysR_subst-bd"/>
</dbReference>
<keyword evidence="4" id="KW-0804">Transcription</keyword>
<sequence>MTNAELDLRLVRCFVVVATHRHFGRAATELHLTQSSLSRQIRRLEQGVGARLLDRSPQGTALTEAGAVFLPLARSMLAAAAKAVARTRAAADPSRVTIGFTTNIIVTPAVRELRRRHPDAEIATRHLNLDEPRAALLDHRVDAVVTRLPLAPDGLHVTILYDEPRALLLPADHRLAGRRSVTLADIADEPVTRAADPEWDAFWRIDPRPDGSPAPDGPYIESVEDKIELVAAGAAVAIVPVVNGIEMLRADLTVVPLDGVEPSHVVLATRAGDRNRLVADFAGCARTLPAPPKR</sequence>
<name>A0A7R7DU58_9ACTN</name>
<dbReference type="PANTHER" id="PTHR30346">
    <property type="entry name" value="TRANSCRIPTIONAL DUAL REGULATOR HCAR-RELATED"/>
    <property type="match status" value="1"/>
</dbReference>
<dbReference type="Pfam" id="PF03466">
    <property type="entry name" value="LysR_substrate"/>
    <property type="match status" value="1"/>
</dbReference>
<dbReference type="PRINTS" id="PR00039">
    <property type="entry name" value="HTHLYSR"/>
</dbReference>
<proteinExistence type="inferred from homology"/>
<dbReference type="FunFam" id="1.10.10.10:FF:000001">
    <property type="entry name" value="LysR family transcriptional regulator"/>
    <property type="match status" value="1"/>
</dbReference>
<keyword evidence="3" id="KW-0238">DNA-binding</keyword>
<dbReference type="SUPFAM" id="SSF53850">
    <property type="entry name" value="Periplasmic binding protein-like II"/>
    <property type="match status" value="1"/>
</dbReference>
<keyword evidence="2" id="KW-0805">Transcription regulation</keyword>
<evidence type="ECO:0000313" key="7">
    <source>
        <dbReference type="Proteomes" id="UP000611640"/>
    </source>
</evidence>
<reference evidence="6 7" key="1">
    <citation type="submission" date="2020-08" db="EMBL/GenBank/DDBJ databases">
        <title>Whole genome shotgun sequence of Actinocatenispora thailandica NBRC 105041.</title>
        <authorList>
            <person name="Komaki H."/>
            <person name="Tamura T."/>
        </authorList>
    </citation>
    <scope>NUCLEOTIDE SEQUENCE [LARGE SCALE GENOMIC DNA]</scope>
    <source>
        <strain evidence="6 7">NBRC 105041</strain>
    </source>
</reference>
<keyword evidence="7" id="KW-1185">Reference proteome</keyword>
<dbReference type="Pfam" id="PF00126">
    <property type="entry name" value="HTH_1"/>
    <property type="match status" value="1"/>
</dbReference>
<dbReference type="RefSeq" id="WP_203963977.1">
    <property type="nucleotide sequence ID" value="NZ_AP023355.1"/>
</dbReference>
<protein>
    <submittedName>
        <fullName evidence="6">LysR family transcriptional regulator</fullName>
    </submittedName>
</protein>
<feature type="domain" description="HTH lysR-type" evidence="5">
    <location>
        <begin position="6"/>
        <end position="63"/>
    </location>
</feature>
<dbReference type="GO" id="GO:0003677">
    <property type="term" value="F:DNA binding"/>
    <property type="evidence" value="ECO:0007669"/>
    <property type="project" value="UniProtKB-KW"/>
</dbReference>
<dbReference type="KEGG" id="atl:Athai_53290"/>
<dbReference type="Gene3D" id="3.40.190.10">
    <property type="entry name" value="Periplasmic binding protein-like II"/>
    <property type="match status" value="2"/>
</dbReference>
<evidence type="ECO:0000259" key="5">
    <source>
        <dbReference type="PROSITE" id="PS50931"/>
    </source>
</evidence>
<evidence type="ECO:0000256" key="1">
    <source>
        <dbReference type="ARBA" id="ARBA00009437"/>
    </source>
</evidence>
<dbReference type="SUPFAM" id="SSF46785">
    <property type="entry name" value="Winged helix' DNA-binding domain"/>
    <property type="match status" value="1"/>
</dbReference>
<accession>A0A7R7DU58</accession>
<dbReference type="Gene3D" id="1.10.10.10">
    <property type="entry name" value="Winged helix-like DNA-binding domain superfamily/Winged helix DNA-binding domain"/>
    <property type="match status" value="1"/>
</dbReference>
<dbReference type="PANTHER" id="PTHR30346:SF0">
    <property type="entry name" value="HCA OPERON TRANSCRIPTIONAL ACTIVATOR HCAR"/>
    <property type="match status" value="1"/>
</dbReference>
<dbReference type="InterPro" id="IPR036388">
    <property type="entry name" value="WH-like_DNA-bd_sf"/>
</dbReference>
<evidence type="ECO:0000256" key="2">
    <source>
        <dbReference type="ARBA" id="ARBA00023015"/>
    </source>
</evidence>
<comment type="similarity">
    <text evidence="1">Belongs to the LysR transcriptional regulatory family.</text>
</comment>
<dbReference type="GO" id="GO:0003700">
    <property type="term" value="F:DNA-binding transcription factor activity"/>
    <property type="evidence" value="ECO:0007669"/>
    <property type="project" value="InterPro"/>
</dbReference>
<evidence type="ECO:0000256" key="4">
    <source>
        <dbReference type="ARBA" id="ARBA00023163"/>
    </source>
</evidence>
<dbReference type="PROSITE" id="PS50931">
    <property type="entry name" value="HTH_LYSR"/>
    <property type="match status" value="1"/>
</dbReference>
<dbReference type="AlphaFoldDB" id="A0A7R7DU58"/>
<gene>
    <name evidence="6" type="primary">hcaR_2</name>
    <name evidence="6" type="ORF">Athai_53290</name>
</gene>